<dbReference type="RefSeq" id="WP_141631981.1">
    <property type="nucleotide sequence ID" value="NZ_VIGB01000003.1"/>
</dbReference>
<dbReference type="EMBL" id="VIGB01000003">
    <property type="protein sequence ID" value="TQF01247.1"/>
    <property type="molecule type" value="Genomic_DNA"/>
</dbReference>
<evidence type="ECO:0000256" key="1">
    <source>
        <dbReference type="SAM" id="MobiDB-lite"/>
    </source>
</evidence>
<feature type="compositionally biased region" description="Basic and acidic residues" evidence="1">
    <location>
        <begin position="140"/>
        <end position="155"/>
    </location>
</feature>
<proteinExistence type="predicted"/>
<protein>
    <submittedName>
        <fullName evidence="2">Uncharacterized protein</fullName>
    </submittedName>
</protein>
<gene>
    <name evidence="2" type="ORF">E6W39_02100</name>
</gene>
<keyword evidence="3" id="KW-1185">Reference proteome</keyword>
<reference evidence="2 3" key="1">
    <citation type="submission" date="2019-06" db="EMBL/GenBank/DDBJ databases">
        <title>Description of Kitasatospora acidophila sp. nov. isolated from pine grove soil, and reclassification of Streptomyces novaecaesareae to Kitasatospora novaeceasareae comb. nov.</title>
        <authorList>
            <person name="Kim M.J."/>
        </authorList>
    </citation>
    <scope>NUCLEOTIDE SEQUENCE [LARGE SCALE GENOMIC DNA]</scope>
    <source>
        <strain evidence="2 3">MMS16-CNU292</strain>
    </source>
</reference>
<dbReference type="AlphaFoldDB" id="A0A540VX10"/>
<dbReference type="OrthoDB" id="4321820at2"/>
<feature type="region of interest" description="Disordered" evidence="1">
    <location>
        <begin position="132"/>
        <end position="176"/>
    </location>
</feature>
<organism evidence="2 3">
    <name type="scientific">Kitasatospora acidiphila</name>
    <dbReference type="NCBI Taxonomy" id="2567942"/>
    <lineage>
        <taxon>Bacteria</taxon>
        <taxon>Bacillati</taxon>
        <taxon>Actinomycetota</taxon>
        <taxon>Actinomycetes</taxon>
        <taxon>Kitasatosporales</taxon>
        <taxon>Streptomycetaceae</taxon>
        <taxon>Kitasatospora</taxon>
    </lineage>
</organism>
<sequence length="176" mass="19348">MSGSYYVRPTERHGARREFTTADLIRTANALRPDASVSGSPSGADATIEIQIRGQLRYHRILYFADRPVFVLPEQDELEVPAAMVLQLLQRLAPDVETIWFADFDGVVRSLQVSGGVDDFVDALLSDQYSRPRAAAAVPEPDRGLSRPVPADRRTGGTCGPNYGESGRPSPRQHAR</sequence>
<name>A0A540VX10_9ACTN</name>
<evidence type="ECO:0000313" key="3">
    <source>
        <dbReference type="Proteomes" id="UP000319103"/>
    </source>
</evidence>
<dbReference type="Proteomes" id="UP000319103">
    <property type="component" value="Unassembled WGS sequence"/>
</dbReference>
<accession>A0A540VX10</accession>
<comment type="caution">
    <text evidence="2">The sequence shown here is derived from an EMBL/GenBank/DDBJ whole genome shotgun (WGS) entry which is preliminary data.</text>
</comment>
<evidence type="ECO:0000313" key="2">
    <source>
        <dbReference type="EMBL" id="TQF01247.1"/>
    </source>
</evidence>